<reference evidence="1 2" key="2">
    <citation type="journal article" date="2022" name="Mol. Ecol. Resour.">
        <title>The genomes of chicory, endive, great burdock and yacon provide insights into Asteraceae paleo-polyploidization history and plant inulin production.</title>
        <authorList>
            <person name="Fan W."/>
            <person name="Wang S."/>
            <person name="Wang H."/>
            <person name="Wang A."/>
            <person name="Jiang F."/>
            <person name="Liu H."/>
            <person name="Zhao H."/>
            <person name="Xu D."/>
            <person name="Zhang Y."/>
        </authorList>
    </citation>
    <scope>NUCLEOTIDE SEQUENCE [LARGE SCALE GENOMIC DNA]</scope>
    <source>
        <strain evidence="2">cv. Yunnan</strain>
        <tissue evidence="1">Leaves</tissue>
    </source>
</reference>
<protein>
    <submittedName>
        <fullName evidence="1">Uncharacterized protein</fullName>
    </submittedName>
</protein>
<gene>
    <name evidence="1" type="ORF">L1987_33178</name>
</gene>
<evidence type="ECO:0000313" key="2">
    <source>
        <dbReference type="Proteomes" id="UP001056120"/>
    </source>
</evidence>
<name>A0ACB9HQC9_9ASTR</name>
<evidence type="ECO:0000313" key="1">
    <source>
        <dbReference type="EMBL" id="KAI3797914.1"/>
    </source>
</evidence>
<keyword evidence="2" id="KW-1185">Reference proteome</keyword>
<dbReference type="EMBL" id="CM042028">
    <property type="protein sequence ID" value="KAI3797914.1"/>
    <property type="molecule type" value="Genomic_DNA"/>
</dbReference>
<organism evidence="1 2">
    <name type="scientific">Smallanthus sonchifolius</name>
    <dbReference type="NCBI Taxonomy" id="185202"/>
    <lineage>
        <taxon>Eukaryota</taxon>
        <taxon>Viridiplantae</taxon>
        <taxon>Streptophyta</taxon>
        <taxon>Embryophyta</taxon>
        <taxon>Tracheophyta</taxon>
        <taxon>Spermatophyta</taxon>
        <taxon>Magnoliopsida</taxon>
        <taxon>eudicotyledons</taxon>
        <taxon>Gunneridae</taxon>
        <taxon>Pentapetalae</taxon>
        <taxon>asterids</taxon>
        <taxon>campanulids</taxon>
        <taxon>Asterales</taxon>
        <taxon>Asteraceae</taxon>
        <taxon>Asteroideae</taxon>
        <taxon>Heliantheae alliance</taxon>
        <taxon>Millerieae</taxon>
        <taxon>Smallanthus</taxon>
    </lineage>
</organism>
<proteinExistence type="predicted"/>
<dbReference type="Proteomes" id="UP001056120">
    <property type="component" value="Linkage Group LG11"/>
</dbReference>
<reference evidence="2" key="1">
    <citation type="journal article" date="2022" name="Mol. Ecol. Resour.">
        <title>The genomes of chicory, endive, great burdock and yacon provide insights into Asteraceae palaeo-polyploidization history and plant inulin production.</title>
        <authorList>
            <person name="Fan W."/>
            <person name="Wang S."/>
            <person name="Wang H."/>
            <person name="Wang A."/>
            <person name="Jiang F."/>
            <person name="Liu H."/>
            <person name="Zhao H."/>
            <person name="Xu D."/>
            <person name="Zhang Y."/>
        </authorList>
    </citation>
    <scope>NUCLEOTIDE SEQUENCE [LARGE SCALE GENOMIC DNA]</scope>
    <source>
        <strain evidence="2">cv. Yunnan</strain>
    </source>
</reference>
<accession>A0ACB9HQC9</accession>
<sequence>MYAPESGNDDESADSEETDSDDFDPDAERIRATYNKKAESASGGSRRLKMMAHRKKKTRSPPYNPKVSRPKFVTKPSTTLIQEGTYLLNALFSTTTTTTTVPTSSMSTPLRSIPTSSSQVTPDTQRLLDSLINTPPIMVSTIVELKARVGSLEAVVYYVTATNFAQQQVLENQRAHSGELDVGNVEGDKGKRKQVMEVEADVSIDVDVGVSTKGDNNEKLEFVIDLDDDIFIGDWVSDDENVEIEFEQDDEGVKYATHDGFVFDATTFVNQVNEDVLEKEEGEIDSEAIENLDKKDTWSEKRKTWWKTIPESPRHPILKSKYVSKSEATERIVSWLYDDKLKLVAIKRSDYEPAL</sequence>
<comment type="caution">
    <text evidence="1">The sequence shown here is derived from an EMBL/GenBank/DDBJ whole genome shotgun (WGS) entry which is preliminary data.</text>
</comment>